<evidence type="ECO:0000259" key="5">
    <source>
        <dbReference type="PROSITE" id="PS01124"/>
    </source>
</evidence>
<evidence type="ECO:0000256" key="3">
    <source>
        <dbReference type="ARBA" id="ARBA00023163"/>
    </source>
</evidence>
<dbReference type="RefSeq" id="WP_154276059.1">
    <property type="nucleotide sequence ID" value="NZ_WKQN01000001.1"/>
</dbReference>
<dbReference type="SMART" id="SM00342">
    <property type="entry name" value="HTH_ARAC"/>
    <property type="match status" value="1"/>
</dbReference>
<keyword evidence="1" id="KW-0805">Transcription regulation</keyword>
<keyword evidence="4" id="KW-0472">Membrane</keyword>
<comment type="caution">
    <text evidence="6">The sequence shown here is derived from an EMBL/GenBank/DDBJ whole genome shotgun (WGS) entry which is preliminary data.</text>
</comment>
<feature type="domain" description="HTH araC/xylS-type" evidence="5">
    <location>
        <begin position="616"/>
        <end position="715"/>
    </location>
</feature>
<evidence type="ECO:0000256" key="1">
    <source>
        <dbReference type="ARBA" id="ARBA00023015"/>
    </source>
</evidence>
<evidence type="ECO:0000313" key="6">
    <source>
        <dbReference type="EMBL" id="MSC61762.1"/>
    </source>
</evidence>
<dbReference type="Pfam" id="PF12833">
    <property type="entry name" value="HTH_18"/>
    <property type="match status" value="1"/>
</dbReference>
<dbReference type="InterPro" id="IPR018062">
    <property type="entry name" value="HTH_AraC-typ_CS"/>
</dbReference>
<dbReference type="PROSITE" id="PS01124">
    <property type="entry name" value="HTH_ARAC_FAMILY_2"/>
    <property type="match status" value="1"/>
</dbReference>
<protein>
    <submittedName>
        <fullName evidence="6">Helix-turn-helix domain-containing protein</fullName>
    </submittedName>
</protein>
<accession>A0A844DJY9</accession>
<dbReference type="GO" id="GO:0043565">
    <property type="term" value="F:sequence-specific DNA binding"/>
    <property type="evidence" value="ECO:0007669"/>
    <property type="project" value="InterPro"/>
</dbReference>
<dbReference type="Proteomes" id="UP000461506">
    <property type="component" value="Unassembled WGS sequence"/>
</dbReference>
<sequence>MKKRSVLYTWVIEFSILLILMAAMCVTLTLSARRKLLDEYTEITIQQQEKIETALNNSMSQIKTDAINLACNNVIRSFSLLSTPMPSDNYTFYTIQSLLAAPGSSRSAVSETYIYFRNLKKALTSETVYEKETLAAVLFGSGSEAGKRFDSLRTTSSLFRVVSDSSNGVTQVMAVTSIPTQGRSPTALIIQVLDMQVLGEIVAGQATMEGTTTLLMDGGGQLLCESGNPALAGQLVQMAAEKRLESHVELGNKSYYLLQKQLEEENWTLITLVPVSAITRKSNWVWQQSMVFLMEFLAVGVVAVASMVQLNYQPLRELTRSLPIKSDCAENQNEYQQIDGAFQVYRKDLERMQIFQENQRVSLQKELMQNLLEHDIDVSALSGDIASWIGIDSWGEWFVLLLLKDEGLDFSEPLTEKVTLLPVQPHGVPTLCMFAKEEMDLRQCLGLMEAYLKENGVDYYAGNVRCGWKQIHPAFLSLCERSEFAQEQLERSGAPTPSFAQRITVAQGAEIARLTFAGNAEEAIRTLRHTMQTNFSSPPDMFLLRMLLTDVLVAMFNAVSPGEQGTEVQQAIVATSRALQKAMTHAEAEEQMDTLIGAVAVKYTSPAETDQPELLSRILQCVQDHFCEHDFNVSRAADLLGLSVAYLSKYFKQQTGVNLLNYLNSLRIDYAKKLMDEEQITVAEAADRAGYESANTFIRLFKKYAGDTPGNYNKH</sequence>
<keyword evidence="2" id="KW-0238">DNA-binding</keyword>
<gene>
    <name evidence="6" type="ORF">GKD95_00060</name>
</gene>
<keyword evidence="3" id="KW-0804">Transcription</keyword>
<evidence type="ECO:0000313" key="7">
    <source>
        <dbReference type="Proteomes" id="UP000461506"/>
    </source>
</evidence>
<proteinExistence type="predicted"/>
<feature type="transmembrane region" description="Helical" evidence="4">
    <location>
        <begin position="6"/>
        <end position="30"/>
    </location>
</feature>
<dbReference type="PANTHER" id="PTHR43280:SF10">
    <property type="entry name" value="REGULATORY PROTEIN POCR"/>
    <property type="match status" value="1"/>
</dbReference>
<keyword evidence="4" id="KW-1133">Transmembrane helix</keyword>
<dbReference type="GO" id="GO:0003700">
    <property type="term" value="F:DNA-binding transcription factor activity"/>
    <property type="evidence" value="ECO:0007669"/>
    <property type="project" value="InterPro"/>
</dbReference>
<dbReference type="PANTHER" id="PTHR43280">
    <property type="entry name" value="ARAC-FAMILY TRANSCRIPTIONAL REGULATOR"/>
    <property type="match status" value="1"/>
</dbReference>
<dbReference type="SUPFAM" id="SSF46689">
    <property type="entry name" value="Homeodomain-like"/>
    <property type="match status" value="2"/>
</dbReference>
<dbReference type="Gene3D" id="1.10.10.60">
    <property type="entry name" value="Homeodomain-like"/>
    <property type="match status" value="2"/>
</dbReference>
<reference evidence="6 7" key="1">
    <citation type="journal article" date="2019" name="Nat. Med.">
        <title>A library of human gut bacterial isolates paired with longitudinal multiomics data enables mechanistic microbiome research.</title>
        <authorList>
            <person name="Poyet M."/>
            <person name="Groussin M."/>
            <person name="Gibbons S.M."/>
            <person name="Avila-Pacheco J."/>
            <person name="Jiang X."/>
            <person name="Kearney S.M."/>
            <person name="Perrotta A.R."/>
            <person name="Berdy B."/>
            <person name="Zhao S."/>
            <person name="Lieberman T.D."/>
            <person name="Swanson P.K."/>
            <person name="Smith M."/>
            <person name="Roesemann S."/>
            <person name="Alexander J.E."/>
            <person name="Rich S.A."/>
            <person name="Livny J."/>
            <person name="Vlamakis H."/>
            <person name="Clish C."/>
            <person name="Bullock K."/>
            <person name="Deik A."/>
            <person name="Scott J."/>
            <person name="Pierce K.A."/>
            <person name="Xavier R.J."/>
            <person name="Alm E.J."/>
        </authorList>
    </citation>
    <scope>NUCLEOTIDE SEQUENCE [LARGE SCALE GENOMIC DNA]</scope>
    <source>
        <strain evidence="6 7">BIOML-A1</strain>
    </source>
</reference>
<dbReference type="InterPro" id="IPR018060">
    <property type="entry name" value="HTH_AraC"/>
</dbReference>
<dbReference type="PROSITE" id="PS00041">
    <property type="entry name" value="HTH_ARAC_FAMILY_1"/>
    <property type="match status" value="1"/>
</dbReference>
<organism evidence="6 7">
    <name type="scientific">Faecalibacterium prausnitzii</name>
    <dbReference type="NCBI Taxonomy" id="853"/>
    <lineage>
        <taxon>Bacteria</taxon>
        <taxon>Bacillati</taxon>
        <taxon>Bacillota</taxon>
        <taxon>Clostridia</taxon>
        <taxon>Eubacteriales</taxon>
        <taxon>Oscillospiraceae</taxon>
        <taxon>Faecalibacterium</taxon>
    </lineage>
</organism>
<dbReference type="AlphaFoldDB" id="A0A844DJY9"/>
<dbReference type="InterPro" id="IPR009057">
    <property type="entry name" value="Homeodomain-like_sf"/>
</dbReference>
<name>A0A844DJY9_9FIRM</name>
<dbReference type="EMBL" id="WKQN01000001">
    <property type="protein sequence ID" value="MSC61762.1"/>
    <property type="molecule type" value="Genomic_DNA"/>
</dbReference>
<evidence type="ECO:0000256" key="4">
    <source>
        <dbReference type="SAM" id="Phobius"/>
    </source>
</evidence>
<evidence type="ECO:0000256" key="2">
    <source>
        <dbReference type="ARBA" id="ARBA00023125"/>
    </source>
</evidence>
<keyword evidence="4" id="KW-0812">Transmembrane</keyword>